<feature type="transmembrane region" description="Helical" evidence="13">
    <location>
        <begin position="2120"/>
        <end position="2138"/>
    </location>
</feature>
<evidence type="ECO:0000256" key="12">
    <source>
        <dbReference type="ARBA" id="ARBA00048014"/>
    </source>
</evidence>
<keyword evidence="4" id="KW-0328">Glycosyltransferase</keyword>
<feature type="transmembrane region" description="Helical" evidence="13">
    <location>
        <begin position="1896"/>
        <end position="1915"/>
    </location>
</feature>
<accession>A0A016U420</accession>
<evidence type="ECO:0000256" key="7">
    <source>
        <dbReference type="ARBA" id="ARBA00022989"/>
    </source>
</evidence>
<keyword evidence="8" id="KW-0175">Coiled coil</keyword>
<dbReference type="Gene3D" id="3.60.10.10">
    <property type="entry name" value="Endonuclease/exonuclease/phosphatase"/>
    <property type="match status" value="1"/>
</dbReference>
<dbReference type="CDD" id="cd01650">
    <property type="entry name" value="RT_nLTR_like"/>
    <property type="match status" value="1"/>
</dbReference>
<dbReference type="InterPro" id="IPR043502">
    <property type="entry name" value="DNA/RNA_pol_sf"/>
</dbReference>
<dbReference type="Pfam" id="PF03372">
    <property type="entry name" value="Exo_endo_phos"/>
    <property type="match status" value="1"/>
</dbReference>
<feature type="transmembrane region" description="Helical" evidence="13">
    <location>
        <begin position="1316"/>
        <end position="1339"/>
    </location>
</feature>
<comment type="catalytic activity">
    <reaction evidence="12">
        <text>[(1-&gt;4)-N-acetyl-beta-D-glucosaminyl](n) + UDP-N-acetyl-alpha-D-glucosamine = [(1-&gt;4)-N-acetyl-beta-D-glucosaminyl](n+1) + UDP + H(+)</text>
        <dbReference type="Rhea" id="RHEA:16637"/>
        <dbReference type="Rhea" id="RHEA-COMP:9593"/>
        <dbReference type="Rhea" id="RHEA-COMP:9595"/>
        <dbReference type="ChEBI" id="CHEBI:15378"/>
        <dbReference type="ChEBI" id="CHEBI:17029"/>
        <dbReference type="ChEBI" id="CHEBI:57705"/>
        <dbReference type="ChEBI" id="CHEBI:58223"/>
        <dbReference type="EC" id="2.4.1.16"/>
    </reaction>
</comment>
<feature type="transmembrane region" description="Helical" evidence="13">
    <location>
        <begin position="1196"/>
        <end position="1215"/>
    </location>
</feature>
<dbReference type="SUPFAM" id="SSF56219">
    <property type="entry name" value="DNase I-like"/>
    <property type="match status" value="1"/>
</dbReference>
<evidence type="ECO:0000256" key="5">
    <source>
        <dbReference type="ARBA" id="ARBA00022679"/>
    </source>
</evidence>
<dbReference type="OrthoDB" id="370884at2759"/>
<dbReference type="EC" id="2.4.1.16" evidence="2"/>
<name>A0A016U420_9BILA</name>
<feature type="transmembrane region" description="Helical" evidence="13">
    <location>
        <begin position="40"/>
        <end position="65"/>
    </location>
</feature>
<sequence>MMSSGDDDFRWNVFRSHKRATTEKPSLTPWMITSLQATKLLLFLVCNTFLTLGAAISKICILILATNLWEKRYTSDPYARRCTRVPVERTPRAVAAMYLSLMLIQSVPDVVSMMRSLMRLYRGDKAGRVRFSFVALETLRAFGLSLLVFTVFPQLDLYRCLCLCACFPIITALQHLMSTISSTFKPGRSFGTRMSHFLPQYPAHRALPSQTSDGTATGERRSNLGLRRTSLISDQGDKGTTRHGDCFMLCTYNARTVSTNADLHALLEAAGRIKFHVIALQETKSKKSEVRQLNDGTLIIRGEKFPSRNVGGVGFVVHPSVVHLVDSHEILSPRLAILRLHLPRRKSISIINCYSPTLTADESELDTFYERLEDVIHNEKSFYKFVVGDFNAQLGKAEDDEYRIGRFGLGDRNENGNRLAGLLSAARLFHGNSVFMKKDHRRWTWESPNGTTHTEIDHILTNRRWCLLDVSVVPSFCCGSDHRLLRAKIRFSCTIEKNVCHRGGGKRAVVYDGAVLEKALSELDWHIMEDPTEDYDLLLQKLQACAERASTPQTTNLERISIATKELLERRRALRLDPNASHIEQLVANACCRRALQEDLQKHRRKKILEAAEGRRSLKKCRRDLRDHNIPLTALLNEEGIVTSSRREMEAITERFYTNLFRSSVPVMNPNIPAGDEPPRILPAEVRVAIQSMKPSTAPGPDRISADLLRAGGHHLHVILAEHMSSYLRKERIPNQWRTSRTVLIHKKGDREDLRNYRPICLLSVLYKLFTKIILTRISRTLDEAQPQEQAGFRQGFSCMDNIQTVSRVIEVCREYRLPLVLTFVDYEKAFDSVETNAILSALVDQGVDASYVRTLADCYRQCSTTVQLFQRPITIPIAKGVRQGDTISPKLFTAALQWAMKSLNWDERGIRVDGRFLSNLRFADDIVLFSRSTEEAQAMLNELNEVGKKIGLRMNRTKTKFMKNAFCDGERIELEGTQIAETMSYVYLGRSLNMENDLKEELGRRRRAAWAAFGPLREATDQLTDHELRAHLFDSTVLPALCYAAETWSDTAATLKSLRTVHRALERCLLRYNRRTQLQAGLRSSDLRRISRLHDPAEYISKAKHRWAGHIMRREDDRWTRRTLEWIPRETKRPRGRPPTRWADVFAARMDQLNAQLETSQNSRRRLLSTTTLPHLILFLGLFSATYLWNVMETPFQGVWVLPLGLFSISIGFWESWVGKRHSGTIFHELYQVKYGLRKLNVSTRLVIAVVRIVVVVTIMSYAAQGRVKPYLFLNVLTSYSFRFKQTQLLLAAFGIIFLNLSLRGCARFLAAIGMKAFSILHPVTIVPAVGYAIVAFICNQRICGIAGSLAKLGLRWCCDQWGRNTRPFDDWYICMIWLAVGAYRGYQFVHQKSYDRCDEVVDSMPPVPNGFCIEQSLVVFHNSLSKAEPTLDIDDDHGDPLDELRVRNDEVDKTLTLYMCATMWHETATEMAQMLRSILKLDEEHAHRLSTKKVDQLRFRLEGHIFFDDAWEDQTEFGITKRVPNDFFHTFFDTLSELTGELVDESGLMMSRILVNTPYGGRLVVRLPAGTLLFVHLKDKKLIRHKKRWSQVMYMYYLLGHRIMDSPLSIEDRQQMADNTFILAIDGDSKFEPEAVMRLLNLMNTKSDIGCACGRIHPIGSGVMVWYQKFEYAIAHWFQKAAEHVFGCVLCAPGCFSLFRASALMDDNIMHKYTKTAQEPRHFVQYDQGEDRWLSTLMLKQGYRIEYVAASDAETYAPEGFEEFFNQRRRWTPSSIANTIDLLADYKRASENNDSISMSYIAYQFIVIFFSMLGPAIMFCMLVFAQVAAFGVDSAKMMVYNGVPISLFIVLCFTTESNVQLFYAKLMSIIYAFVMLAVLIATASQIVLETVISPTSMFIVTMVLVFFIAACLHPKEFTNIIYGIVFFLMIPSTYVFLTLYSLINLNVINWGTREAVAKATGKVETSSTFERWLRRIGEGPWSALCPSLRARPDEAMQLIERRLERMERSLTNLQKISEDDEIAVEKLKKVAKDVDEAEGTNEVVEIRRPVVEPEPMRVVDKYMWMEGDYLRVCERGRLKAAEEQFWRQLIEAYLKPIESTPQQQSAIAEGLASLRNNIAFAIILVNALLALAIYLIQKHKNVLSIRWTPYRDFKWTKMNEMTGQFEETKDPLKIDPLGMAIIVFLLGILVVQTIGMLIHRLNTMIGAFQEVNQLHDLVPALKFNKIDDERILTAARQMIDTTSYAMSHAADGYTRHRELDADNDNVLYKLQRARLAKRMQRAEEKK</sequence>
<dbReference type="GO" id="GO:0005886">
    <property type="term" value="C:plasma membrane"/>
    <property type="evidence" value="ECO:0007669"/>
    <property type="project" value="UniProtKB-SubCell"/>
</dbReference>
<dbReference type="FunFam" id="3.90.550.10:FF:000139">
    <property type="entry name" value="Chitin synthase 8"/>
    <property type="match status" value="1"/>
</dbReference>
<feature type="transmembrane region" description="Helical" evidence="13">
    <location>
        <begin position="131"/>
        <end position="152"/>
    </location>
</feature>
<evidence type="ECO:0000256" key="13">
    <source>
        <dbReference type="SAM" id="Phobius"/>
    </source>
</evidence>
<comment type="similarity">
    <text evidence="11">Belongs to the chitin synthase family. Class IV subfamily.</text>
</comment>
<dbReference type="InterPro" id="IPR036691">
    <property type="entry name" value="Endo/exonu/phosph_ase_sf"/>
</dbReference>
<keyword evidence="6 13" id="KW-0812">Transmembrane</keyword>
<protein>
    <recommendedName>
        <fullName evidence="2">chitin synthase</fullName>
        <ecNumber evidence="2">2.4.1.16</ecNumber>
    </recommendedName>
</protein>
<dbReference type="InterPro" id="IPR004835">
    <property type="entry name" value="Chitin_synth"/>
</dbReference>
<keyword evidence="10" id="KW-0325">Glycoprotein</keyword>
<dbReference type="CDD" id="cd04190">
    <property type="entry name" value="Chitin_synth_C"/>
    <property type="match status" value="1"/>
</dbReference>
<dbReference type="SUPFAM" id="SSF56672">
    <property type="entry name" value="DNA/RNA polymerases"/>
    <property type="match status" value="1"/>
</dbReference>
<evidence type="ECO:0000259" key="14">
    <source>
        <dbReference type="PROSITE" id="PS50878"/>
    </source>
</evidence>
<dbReference type="InterPro" id="IPR029044">
    <property type="entry name" value="Nucleotide-diphossugar_trans"/>
</dbReference>
<keyword evidence="9 13" id="KW-0472">Membrane</keyword>
<organism evidence="15 16">
    <name type="scientific">Ancylostoma ceylanicum</name>
    <dbReference type="NCBI Taxonomy" id="53326"/>
    <lineage>
        <taxon>Eukaryota</taxon>
        <taxon>Metazoa</taxon>
        <taxon>Ecdysozoa</taxon>
        <taxon>Nematoda</taxon>
        <taxon>Chromadorea</taxon>
        <taxon>Rhabditida</taxon>
        <taxon>Rhabditina</taxon>
        <taxon>Rhabditomorpha</taxon>
        <taxon>Strongyloidea</taxon>
        <taxon>Ancylostomatidae</taxon>
        <taxon>Ancylostomatinae</taxon>
        <taxon>Ancylostoma</taxon>
    </lineage>
</organism>
<evidence type="ECO:0000256" key="3">
    <source>
        <dbReference type="ARBA" id="ARBA00022475"/>
    </source>
</evidence>
<feature type="transmembrane region" description="Helical" evidence="13">
    <location>
        <begin position="1802"/>
        <end position="1827"/>
    </location>
</feature>
<dbReference type="Pfam" id="PF23000">
    <property type="entry name" value="ChitinSynthase_IV_N"/>
    <property type="match status" value="2"/>
</dbReference>
<dbReference type="GO" id="GO:0004100">
    <property type="term" value="F:chitin synthase activity"/>
    <property type="evidence" value="ECO:0007669"/>
    <property type="project" value="UniProtKB-EC"/>
</dbReference>
<evidence type="ECO:0000256" key="2">
    <source>
        <dbReference type="ARBA" id="ARBA00012543"/>
    </source>
</evidence>
<dbReference type="SUPFAM" id="SSF53448">
    <property type="entry name" value="Nucleotide-diphospho-sugar transferases"/>
    <property type="match status" value="1"/>
</dbReference>
<dbReference type="InterPro" id="IPR055120">
    <property type="entry name" value="Chs-1/2_IV_N"/>
</dbReference>
<dbReference type="CDD" id="cd09076">
    <property type="entry name" value="L1-EN"/>
    <property type="match status" value="1"/>
</dbReference>
<reference evidence="16" key="1">
    <citation type="journal article" date="2015" name="Nat. Genet.">
        <title>The genome and transcriptome of the zoonotic hookworm Ancylostoma ceylanicum identify infection-specific gene families.</title>
        <authorList>
            <person name="Schwarz E.M."/>
            <person name="Hu Y."/>
            <person name="Antoshechkin I."/>
            <person name="Miller M.M."/>
            <person name="Sternberg P.W."/>
            <person name="Aroian R.V."/>
        </authorList>
    </citation>
    <scope>NUCLEOTIDE SEQUENCE</scope>
    <source>
        <strain evidence="16">HY135</strain>
    </source>
</reference>
<feature type="transmembrane region" description="Helical" evidence="13">
    <location>
        <begin position="1285"/>
        <end position="1304"/>
    </location>
</feature>
<evidence type="ECO:0000256" key="1">
    <source>
        <dbReference type="ARBA" id="ARBA00004651"/>
    </source>
</evidence>
<dbReference type="PROSITE" id="PS50878">
    <property type="entry name" value="RT_POL"/>
    <property type="match status" value="1"/>
</dbReference>
<comment type="subcellular location">
    <subcellularLocation>
        <location evidence="1">Cell membrane</location>
        <topology evidence="1">Multi-pass membrane protein</topology>
    </subcellularLocation>
</comment>
<feature type="domain" description="Reverse transcriptase" evidence="14">
    <location>
        <begin position="726"/>
        <end position="993"/>
    </location>
</feature>
<dbReference type="InterPro" id="IPR043128">
    <property type="entry name" value="Rev_trsase/Diguanyl_cyclase"/>
</dbReference>
<gene>
    <name evidence="15" type="primary">Acey_s0059.g3014</name>
    <name evidence="15" type="ORF">Y032_0059g3014</name>
</gene>
<feature type="transmembrane region" description="Helical" evidence="13">
    <location>
        <begin position="1247"/>
        <end position="1265"/>
    </location>
</feature>
<proteinExistence type="inferred from homology"/>
<dbReference type="Pfam" id="PF00078">
    <property type="entry name" value="RVT_1"/>
    <property type="match status" value="1"/>
</dbReference>
<comment type="caution">
    <text evidence="15">The sequence shown here is derived from an EMBL/GenBank/DDBJ whole genome shotgun (WGS) entry which is preliminary data.</text>
</comment>
<keyword evidence="5" id="KW-0808">Transferase</keyword>
<feature type="transmembrane region" description="Helical" evidence="13">
    <location>
        <begin position="1168"/>
        <end position="1190"/>
    </location>
</feature>
<dbReference type="PANTHER" id="PTHR22914:SF12">
    <property type="entry name" value="CHITIN SYNTHASE CHS-1"/>
    <property type="match status" value="1"/>
</dbReference>
<feature type="transmembrane region" description="Helical" evidence="13">
    <location>
        <begin position="1922"/>
        <end position="1945"/>
    </location>
</feature>
<evidence type="ECO:0000313" key="15">
    <source>
        <dbReference type="EMBL" id="EYC09726.1"/>
    </source>
</evidence>
<keyword evidence="7 13" id="KW-1133">Transmembrane helix</keyword>
<dbReference type="GO" id="GO:0006031">
    <property type="term" value="P:chitin biosynthetic process"/>
    <property type="evidence" value="ECO:0007669"/>
    <property type="project" value="UniProtKB-ARBA"/>
</dbReference>
<keyword evidence="3" id="KW-1003">Cell membrane</keyword>
<dbReference type="Proteomes" id="UP000024635">
    <property type="component" value="Unassembled WGS sequence"/>
</dbReference>
<evidence type="ECO:0000256" key="6">
    <source>
        <dbReference type="ARBA" id="ARBA00022692"/>
    </source>
</evidence>
<evidence type="ECO:0000256" key="9">
    <source>
        <dbReference type="ARBA" id="ARBA00023136"/>
    </source>
</evidence>
<evidence type="ECO:0000256" key="10">
    <source>
        <dbReference type="ARBA" id="ARBA00023180"/>
    </source>
</evidence>
<dbReference type="Pfam" id="PF03142">
    <property type="entry name" value="Chitin_synth_2"/>
    <property type="match status" value="1"/>
</dbReference>
<feature type="transmembrane region" description="Helical" evidence="13">
    <location>
        <begin position="1839"/>
        <end position="1856"/>
    </location>
</feature>
<evidence type="ECO:0000256" key="11">
    <source>
        <dbReference type="ARBA" id="ARBA00046329"/>
    </source>
</evidence>
<dbReference type="InterPro" id="IPR000477">
    <property type="entry name" value="RT_dom"/>
</dbReference>
<evidence type="ECO:0000256" key="8">
    <source>
        <dbReference type="ARBA" id="ARBA00023054"/>
    </source>
</evidence>
<evidence type="ECO:0000256" key="4">
    <source>
        <dbReference type="ARBA" id="ARBA00022676"/>
    </source>
</evidence>
<dbReference type="EMBL" id="JARK01001395">
    <property type="protein sequence ID" value="EYC09726.1"/>
    <property type="molecule type" value="Genomic_DNA"/>
</dbReference>
<feature type="transmembrane region" description="Helical" evidence="13">
    <location>
        <begin position="1868"/>
        <end position="1890"/>
    </location>
</feature>
<keyword evidence="16" id="KW-1185">Reference proteome</keyword>
<dbReference type="Gene3D" id="3.30.70.270">
    <property type="match status" value="1"/>
</dbReference>
<feature type="transmembrane region" description="Helical" evidence="13">
    <location>
        <begin position="2179"/>
        <end position="2200"/>
    </location>
</feature>
<dbReference type="InterPro" id="IPR005135">
    <property type="entry name" value="Endo/exonuclease/phosphatase"/>
</dbReference>
<evidence type="ECO:0000313" key="16">
    <source>
        <dbReference type="Proteomes" id="UP000024635"/>
    </source>
</evidence>
<dbReference type="PANTHER" id="PTHR22914">
    <property type="entry name" value="CHITIN SYNTHASE"/>
    <property type="match status" value="1"/>
</dbReference>
<dbReference type="STRING" id="53326.A0A016U420"/>